<accession>A0A432ZGV2</accession>
<dbReference type="SUPFAM" id="SSF54980">
    <property type="entry name" value="EF-G C-terminal domain-like"/>
    <property type="match status" value="1"/>
</dbReference>
<dbReference type="SUPFAM" id="SSF54211">
    <property type="entry name" value="Ribosomal protein S5 domain 2-like"/>
    <property type="match status" value="1"/>
</dbReference>
<dbReference type="Gene3D" id="3.30.230.30">
    <property type="entry name" value="Impact, N-terminal domain"/>
    <property type="match status" value="1"/>
</dbReference>
<dbReference type="GO" id="GO:0043168">
    <property type="term" value="F:anion binding"/>
    <property type="evidence" value="ECO:0007669"/>
    <property type="project" value="UniProtKB-ARBA"/>
</dbReference>
<dbReference type="InterPro" id="IPR020568">
    <property type="entry name" value="Ribosomal_Su5_D2-typ_SF"/>
</dbReference>
<dbReference type="GO" id="GO:0005737">
    <property type="term" value="C:cytoplasm"/>
    <property type="evidence" value="ECO:0007669"/>
    <property type="project" value="TreeGrafter"/>
</dbReference>
<evidence type="ECO:0000259" key="3">
    <source>
        <dbReference type="Pfam" id="PF09186"/>
    </source>
</evidence>
<dbReference type="InterPro" id="IPR001498">
    <property type="entry name" value="Impact_N"/>
</dbReference>
<dbReference type="PANTHER" id="PTHR16301:SF20">
    <property type="entry name" value="IMPACT FAMILY MEMBER YIGZ"/>
    <property type="match status" value="1"/>
</dbReference>
<dbReference type="PROSITE" id="PS00910">
    <property type="entry name" value="UPF0029"/>
    <property type="match status" value="1"/>
</dbReference>
<dbReference type="OrthoDB" id="9813771at2"/>
<dbReference type="InterPro" id="IPR036956">
    <property type="entry name" value="Impact_N_sf"/>
</dbReference>
<evidence type="ECO:0000313" key="4">
    <source>
        <dbReference type="EMBL" id="RUO76532.1"/>
    </source>
</evidence>
<dbReference type="EMBL" id="PIQG01000004">
    <property type="protein sequence ID" value="RUO76532.1"/>
    <property type="molecule type" value="Genomic_DNA"/>
</dbReference>
<evidence type="ECO:0000259" key="2">
    <source>
        <dbReference type="Pfam" id="PF01205"/>
    </source>
</evidence>
<protein>
    <submittedName>
        <fullName evidence="4">YigZ family protein</fullName>
    </submittedName>
</protein>
<comment type="similarity">
    <text evidence="1">Belongs to the IMPACT family.</text>
</comment>
<gene>
    <name evidence="4" type="ORF">CWI83_08550</name>
</gene>
<proteinExistence type="inferred from homology"/>
<dbReference type="InterPro" id="IPR015796">
    <property type="entry name" value="Impact_YigZ-like"/>
</dbReference>
<sequence length="209" mass="22541">MLAKPQKAFELQVKGSRFIASISPADSAAACQQHLNWCQQQWPNASHYCTAAIMAAPSDSQAYAMSDDGEPSGTAGMPMLKVLMGANLGEVSAVVVRYFGGVKLGTGGLQRAYSQALSSALADIEKSLKVPRNLAVLRYAYSDQNVIEHLLARYEAKVTAQNFSDYIEQTLEVVAKTQHSLATDINNMTQGRVQLICKNEDDSCASAAF</sequence>
<dbReference type="Gene3D" id="3.30.70.240">
    <property type="match status" value="1"/>
</dbReference>
<dbReference type="PANTHER" id="PTHR16301">
    <property type="entry name" value="IMPACT-RELATED"/>
    <property type="match status" value="1"/>
</dbReference>
<comment type="caution">
    <text evidence="4">The sequence shown here is derived from an EMBL/GenBank/DDBJ whole genome shotgun (WGS) entry which is preliminary data.</text>
</comment>
<dbReference type="GO" id="GO:0032561">
    <property type="term" value="F:guanyl ribonucleotide binding"/>
    <property type="evidence" value="ECO:0007669"/>
    <property type="project" value="UniProtKB-ARBA"/>
</dbReference>
<dbReference type="InterPro" id="IPR035647">
    <property type="entry name" value="EFG_III/V"/>
</dbReference>
<name>A0A432ZGV2_9GAMM</name>
<keyword evidence="5" id="KW-1185">Reference proteome</keyword>
<dbReference type="Pfam" id="PF01205">
    <property type="entry name" value="Impact_N"/>
    <property type="match status" value="1"/>
</dbReference>
<dbReference type="GO" id="GO:0017111">
    <property type="term" value="F:ribonucleoside triphosphate phosphatase activity"/>
    <property type="evidence" value="ECO:0007669"/>
    <property type="project" value="UniProtKB-ARBA"/>
</dbReference>
<organism evidence="4 5">
    <name type="scientific">Pseudidiomarina taiwanensis</name>
    <dbReference type="NCBI Taxonomy" id="337250"/>
    <lineage>
        <taxon>Bacteria</taxon>
        <taxon>Pseudomonadati</taxon>
        <taxon>Pseudomonadota</taxon>
        <taxon>Gammaproteobacteria</taxon>
        <taxon>Alteromonadales</taxon>
        <taxon>Idiomarinaceae</taxon>
        <taxon>Pseudidiomarina</taxon>
    </lineage>
</organism>
<dbReference type="InterPro" id="IPR015269">
    <property type="entry name" value="UPF0029_Impact_C"/>
</dbReference>
<feature type="domain" description="Impact N-terminal" evidence="2">
    <location>
        <begin position="14"/>
        <end position="121"/>
    </location>
</feature>
<dbReference type="Pfam" id="PF09186">
    <property type="entry name" value="DUF1949"/>
    <property type="match status" value="1"/>
</dbReference>
<evidence type="ECO:0000256" key="1">
    <source>
        <dbReference type="ARBA" id="ARBA00007665"/>
    </source>
</evidence>
<dbReference type="Proteomes" id="UP000288279">
    <property type="component" value="Unassembled WGS sequence"/>
</dbReference>
<dbReference type="GO" id="GO:0006446">
    <property type="term" value="P:regulation of translational initiation"/>
    <property type="evidence" value="ECO:0007669"/>
    <property type="project" value="TreeGrafter"/>
</dbReference>
<feature type="domain" description="UPF0029" evidence="3">
    <location>
        <begin position="138"/>
        <end position="192"/>
    </location>
</feature>
<dbReference type="NCBIfam" id="TIGR00257">
    <property type="entry name" value="IMPACT_YIGZ"/>
    <property type="match status" value="1"/>
</dbReference>
<dbReference type="InterPro" id="IPR020569">
    <property type="entry name" value="UPF0029_Impact_CS"/>
</dbReference>
<reference evidence="4 5" key="1">
    <citation type="journal article" date="2011" name="Front. Microbiol.">
        <title>Genomic signatures of strain selection and enhancement in Bacillus atrophaeus var. globigii, a historical biowarfare simulant.</title>
        <authorList>
            <person name="Gibbons H.S."/>
            <person name="Broomall S.M."/>
            <person name="McNew L.A."/>
            <person name="Daligault H."/>
            <person name="Chapman C."/>
            <person name="Bruce D."/>
            <person name="Karavis M."/>
            <person name="Krepps M."/>
            <person name="McGregor P.A."/>
            <person name="Hong C."/>
            <person name="Park K.H."/>
            <person name="Akmal A."/>
            <person name="Feldman A."/>
            <person name="Lin J.S."/>
            <person name="Chang W.E."/>
            <person name="Higgs B.W."/>
            <person name="Demirev P."/>
            <person name="Lindquist J."/>
            <person name="Liem A."/>
            <person name="Fochler E."/>
            <person name="Read T.D."/>
            <person name="Tapia R."/>
            <person name="Johnson S."/>
            <person name="Bishop-Lilly K.A."/>
            <person name="Detter C."/>
            <person name="Han C."/>
            <person name="Sozhamannan S."/>
            <person name="Rosenzweig C.N."/>
            <person name="Skowronski E.W."/>
        </authorList>
    </citation>
    <scope>NUCLEOTIDE SEQUENCE [LARGE SCALE GENOMIC DNA]</scope>
    <source>
        <strain evidence="4 5">PIT1</strain>
    </source>
</reference>
<evidence type="ECO:0000313" key="5">
    <source>
        <dbReference type="Proteomes" id="UP000288279"/>
    </source>
</evidence>
<dbReference type="AlphaFoldDB" id="A0A432ZGV2"/>
<dbReference type="InterPro" id="IPR023582">
    <property type="entry name" value="Impact"/>
</dbReference>